<organism evidence="1 2">
    <name type="scientific">Candidatus Pantoea varia</name>
    <dbReference type="NCBI Taxonomy" id="1881036"/>
    <lineage>
        <taxon>Bacteria</taxon>
        <taxon>Pseudomonadati</taxon>
        <taxon>Pseudomonadota</taxon>
        <taxon>Gammaproteobacteria</taxon>
        <taxon>Enterobacterales</taxon>
        <taxon>Erwiniaceae</taxon>
        <taxon>Pantoea</taxon>
    </lineage>
</organism>
<protein>
    <submittedName>
        <fullName evidence="1">Uncharacterized protein</fullName>
    </submittedName>
</protein>
<dbReference type="Proteomes" id="UP000198968">
    <property type="component" value="Unassembled WGS sequence"/>
</dbReference>
<dbReference type="EMBL" id="FOVG01000007">
    <property type="protein sequence ID" value="SFO49816.1"/>
    <property type="molecule type" value="Genomic_DNA"/>
</dbReference>
<evidence type="ECO:0000313" key="2">
    <source>
        <dbReference type="Proteomes" id="UP000198968"/>
    </source>
</evidence>
<keyword evidence="2" id="KW-1185">Reference proteome</keyword>
<sequence>MRPFFIVLSKNGIRFMMRYLAGLRINWGRNVLIYCRVKTKYFLYNQCLIGYKISADEGR</sequence>
<accession>A0A1I5HPH2</accession>
<gene>
    <name evidence="1" type="ORF">SAMN05428971_4214</name>
</gene>
<evidence type="ECO:0000313" key="1">
    <source>
        <dbReference type="EMBL" id="SFO49816.1"/>
    </source>
</evidence>
<name>A0A1I5HPH2_9GAMM</name>
<reference evidence="2" key="1">
    <citation type="submission" date="2016-10" db="EMBL/GenBank/DDBJ databases">
        <authorList>
            <person name="Varghese N."/>
            <person name="Submissions S."/>
        </authorList>
    </citation>
    <scope>NUCLEOTIDE SEQUENCE [LARGE SCALE GENOMIC DNA]</scope>
    <source>
        <strain evidence="2">OV426</strain>
    </source>
</reference>
<proteinExistence type="predicted"/>
<dbReference type="AlphaFoldDB" id="A0A1I5HPH2"/>